<name>A0A062V045_9EURY</name>
<dbReference type="AlphaFoldDB" id="A0A062V045"/>
<accession>A0A062V045</accession>
<dbReference type="Gene3D" id="1.20.1260.10">
    <property type="match status" value="1"/>
</dbReference>
<dbReference type="Pfam" id="PF02915">
    <property type="entry name" value="Rubrerythrin"/>
    <property type="match status" value="1"/>
</dbReference>
<comment type="caution">
    <text evidence="2">The sequence shown here is derived from an EMBL/GenBank/DDBJ whole genome shotgun (WGS) entry which is preliminary data.</text>
</comment>
<dbReference type="InterPro" id="IPR009078">
    <property type="entry name" value="Ferritin-like_SF"/>
</dbReference>
<dbReference type="Proteomes" id="UP000027153">
    <property type="component" value="Unassembled WGS sequence"/>
</dbReference>
<dbReference type="InterPro" id="IPR012347">
    <property type="entry name" value="Ferritin-like"/>
</dbReference>
<dbReference type="GO" id="GO:0016491">
    <property type="term" value="F:oxidoreductase activity"/>
    <property type="evidence" value="ECO:0007669"/>
    <property type="project" value="InterPro"/>
</dbReference>
<organism evidence="2 3">
    <name type="scientific">Candidatus Methanoperedens nitratireducens</name>
    <dbReference type="NCBI Taxonomy" id="1392998"/>
    <lineage>
        <taxon>Archaea</taxon>
        <taxon>Methanobacteriati</taxon>
        <taxon>Methanobacteriota</taxon>
        <taxon>Stenosarchaea group</taxon>
        <taxon>Methanomicrobia</taxon>
        <taxon>Methanosarcinales</taxon>
        <taxon>ANME-2 cluster</taxon>
        <taxon>Candidatus Methanoperedentaceae</taxon>
        <taxon>Candidatus Methanoperedens</taxon>
    </lineage>
</organism>
<sequence>MLLDILKEAISIEIYGKEYYSIFSDIVEDDNPKALFRELSKYEAKHQELIEKEYKRISGRSIDIKVLDEENTERARRIFPEPLRPLNIEETKDVLKLGIKVEERSIELYSGSAQKTEDISARDLFLRLVHFEEGHKETLIEALDHLEQVGSWYGYSPLEIEG</sequence>
<feature type="domain" description="Rubrerythrin diiron-binding" evidence="1">
    <location>
        <begin position="4"/>
        <end position="139"/>
    </location>
</feature>
<evidence type="ECO:0000259" key="1">
    <source>
        <dbReference type="Pfam" id="PF02915"/>
    </source>
</evidence>
<keyword evidence="3" id="KW-1185">Reference proteome</keyword>
<reference evidence="2 3" key="1">
    <citation type="journal article" date="2013" name="Nature">
        <title>Anaerobic oxidation of methane coupled to nitrate reduction in a novel archaeal lineage.</title>
        <authorList>
            <person name="Haroon M.F."/>
            <person name="Hu S."/>
            <person name="Shi Y."/>
            <person name="Imelfort M."/>
            <person name="Keller J."/>
            <person name="Hugenholtz P."/>
            <person name="Yuan Z."/>
            <person name="Tyson G.W."/>
        </authorList>
    </citation>
    <scope>NUCLEOTIDE SEQUENCE [LARGE SCALE GENOMIC DNA]</scope>
    <source>
        <strain evidence="2 3">ANME-2d</strain>
    </source>
</reference>
<proteinExistence type="predicted"/>
<evidence type="ECO:0000313" key="2">
    <source>
        <dbReference type="EMBL" id="KCZ72511.1"/>
    </source>
</evidence>
<dbReference type="InterPro" id="IPR003251">
    <property type="entry name" value="Rr_diiron-bd_dom"/>
</dbReference>
<protein>
    <submittedName>
        <fullName evidence="2">Rubrerythrin</fullName>
    </submittedName>
</protein>
<dbReference type="CDD" id="cd01045">
    <property type="entry name" value="Ferritin_like_AB"/>
    <property type="match status" value="1"/>
</dbReference>
<dbReference type="SUPFAM" id="SSF47240">
    <property type="entry name" value="Ferritin-like"/>
    <property type="match status" value="1"/>
</dbReference>
<dbReference type="EMBL" id="JMIY01000002">
    <property type="protein sequence ID" value="KCZ72511.1"/>
    <property type="molecule type" value="Genomic_DNA"/>
</dbReference>
<evidence type="ECO:0000313" key="3">
    <source>
        <dbReference type="Proteomes" id="UP000027153"/>
    </source>
</evidence>
<dbReference type="GO" id="GO:0046872">
    <property type="term" value="F:metal ion binding"/>
    <property type="evidence" value="ECO:0007669"/>
    <property type="project" value="InterPro"/>
</dbReference>
<gene>
    <name evidence="2" type="ORF">ANME2D_00939</name>
</gene>